<dbReference type="PANTHER" id="PTHR10730">
    <property type="entry name" value="PROCOLLAGEN-LYSINE,2-OXOGLUTARATE 5-DIOXYGENASE/GLYCOSYLTRANSFERASE 25 FAMILY MEMBER"/>
    <property type="match status" value="1"/>
</dbReference>
<dbReference type="InterPro" id="IPR050757">
    <property type="entry name" value="Collagen_mod_GT25"/>
</dbReference>
<comment type="similarity">
    <text evidence="1">Belongs to the glycosyltransferase 25 family.</text>
</comment>
<keyword evidence="6" id="KW-1185">Reference proteome</keyword>
<proteinExistence type="inferred from homology"/>
<accession>A0A9W4T2E4</accession>
<dbReference type="PANTHER" id="PTHR10730:SF53">
    <property type="entry name" value="GLYCOSYLTRANSFERASE 25 FAMILY MEMBER"/>
    <property type="match status" value="1"/>
</dbReference>
<evidence type="ECO:0000313" key="5">
    <source>
        <dbReference type="EMBL" id="CAI2189565.1"/>
    </source>
</evidence>
<organism evidence="5 6">
    <name type="scientific">Funneliformis geosporum</name>
    <dbReference type="NCBI Taxonomy" id="1117311"/>
    <lineage>
        <taxon>Eukaryota</taxon>
        <taxon>Fungi</taxon>
        <taxon>Fungi incertae sedis</taxon>
        <taxon>Mucoromycota</taxon>
        <taxon>Glomeromycotina</taxon>
        <taxon>Glomeromycetes</taxon>
        <taxon>Glomerales</taxon>
        <taxon>Glomeraceae</taxon>
        <taxon>Funneliformis</taxon>
    </lineage>
</organism>
<dbReference type="GO" id="GO:0016740">
    <property type="term" value="F:transferase activity"/>
    <property type="evidence" value="ECO:0007669"/>
    <property type="project" value="UniProtKB-KW"/>
</dbReference>
<dbReference type="OrthoDB" id="2326236at2759"/>
<dbReference type="InterPro" id="IPR002654">
    <property type="entry name" value="Glyco_trans_25"/>
</dbReference>
<keyword evidence="3" id="KW-0808">Transferase</keyword>
<evidence type="ECO:0000256" key="1">
    <source>
        <dbReference type="ARBA" id="ARBA00006721"/>
    </source>
</evidence>
<keyword evidence="2" id="KW-0328">Glycosyltransferase</keyword>
<evidence type="ECO:0000313" key="6">
    <source>
        <dbReference type="Proteomes" id="UP001153678"/>
    </source>
</evidence>
<sequence length="253" mass="28972">TLITLYVTFPFSPTFFYEINSTNSTNSTLGFSHIYVINLVHRTDRRHNMEAIANALSLDFDFFTAISYDNETLNEYKSDLSPSHKACYVSHYKVWELIAHQKYESALILEDDVDFEMNISSIVFKVHRDLPVNWEMVYLGHCSNEGDYFFKFHHWFNKSLYKLFKSNVPVCTHAYAVSSLGVSKILKELIDPKDPIDWALINKIQAGKIISYSLQPSAIVQWKSSVNPSDVSPGAMDAPWALENSTMNFLGLT</sequence>
<dbReference type="Proteomes" id="UP001153678">
    <property type="component" value="Unassembled WGS sequence"/>
</dbReference>
<protein>
    <submittedName>
        <fullName evidence="5">16603_t:CDS:1</fullName>
    </submittedName>
</protein>
<dbReference type="AlphaFoldDB" id="A0A9W4T2E4"/>
<feature type="domain" description="Glycosyl transferase family 25" evidence="4">
    <location>
        <begin position="32"/>
        <end position="145"/>
    </location>
</feature>
<reference evidence="5" key="1">
    <citation type="submission" date="2022-08" db="EMBL/GenBank/DDBJ databases">
        <authorList>
            <person name="Kallberg Y."/>
            <person name="Tangrot J."/>
            <person name="Rosling A."/>
        </authorList>
    </citation>
    <scope>NUCLEOTIDE SEQUENCE</scope>
    <source>
        <strain evidence="5">Wild A</strain>
    </source>
</reference>
<gene>
    <name evidence="5" type="ORF">FWILDA_LOCUS14142</name>
</gene>
<comment type="caution">
    <text evidence="5">The sequence shown here is derived from an EMBL/GenBank/DDBJ whole genome shotgun (WGS) entry which is preliminary data.</text>
</comment>
<dbReference type="CDD" id="cd06532">
    <property type="entry name" value="Glyco_transf_25"/>
    <property type="match status" value="1"/>
</dbReference>
<name>A0A9W4T2E4_9GLOM</name>
<evidence type="ECO:0000259" key="4">
    <source>
        <dbReference type="Pfam" id="PF01755"/>
    </source>
</evidence>
<evidence type="ECO:0000256" key="3">
    <source>
        <dbReference type="ARBA" id="ARBA00022679"/>
    </source>
</evidence>
<feature type="non-terminal residue" evidence="5">
    <location>
        <position position="1"/>
    </location>
</feature>
<evidence type="ECO:0000256" key="2">
    <source>
        <dbReference type="ARBA" id="ARBA00022676"/>
    </source>
</evidence>
<dbReference type="Pfam" id="PF01755">
    <property type="entry name" value="Glyco_transf_25"/>
    <property type="match status" value="1"/>
</dbReference>
<dbReference type="EMBL" id="CAMKVN010005906">
    <property type="protein sequence ID" value="CAI2189565.1"/>
    <property type="molecule type" value="Genomic_DNA"/>
</dbReference>